<proteinExistence type="predicted"/>
<gene>
    <name evidence="1" type="ORF">Azoinq_09605</name>
</gene>
<dbReference type="KEGG" id="aiq:Azoinq_09605"/>
<evidence type="ECO:0000313" key="1">
    <source>
        <dbReference type="EMBL" id="QWT48122.1"/>
    </source>
</evidence>
<organism evidence="1 2">
    <name type="scientific">Azospira inquinata</name>
    <dbReference type="NCBI Taxonomy" id="2785627"/>
    <lineage>
        <taxon>Bacteria</taxon>
        <taxon>Pseudomonadati</taxon>
        <taxon>Pseudomonadota</taxon>
        <taxon>Betaproteobacteria</taxon>
        <taxon>Rhodocyclales</taxon>
        <taxon>Rhodocyclaceae</taxon>
        <taxon>Azospira</taxon>
    </lineage>
</organism>
<dbReference type="EMBL" id="CP064782">
    <property type="protein sequence ID" value="QWT48122.1"/>
    <property type="molecule type" value="Genomic_DNA"/>
</dbReference>
<evidence type="ECO:0000313" key="2">
    <source>
        <dbReference type="Proteomes" id="UP000683428"/>
    </source>
</evidence>
<sequence>MVETNRQYFGLNREEIWPVLVKPVKKLLTKFPCVASEREKSQGKGTDFVKNWCLPLIFAM</sequence>
<dbReference type="AlphaFoldDB" id="A0A975XTV2"/>
<dbReference type="RefSeq" id="WP_216129635.1">
    <property type="nucleotide sequence ID" value="NZ_CP064782.1"/>
</dbReference>
<reference evidence="1" key="1">
    <citation type="submission" date="2020-11" db="EMBL/GenBank/DDBJ databases">
        <title>Azospira inquinata sp. nov.</title>
        <authorList>
            <person name="Moe W.M."/>
            <person name="Mikes M.C."/>
        </authorList>
    </citation>
    <scope>NUCLEOTIDE SEQUENCE</scope>
    <source>
        <strain evidence="1">Azo-3</strain>
    </source>
</reference>
<keyword evidence="2" id="KW-1185">Reference proteome</keyword>
<protein>
    <submittedName>
        <fullName evidence="1">Uncharacterized protein</fullName>
    </submittedName>
</protein>
<accession>A0A975XTV2</accession>
<dbReference type="Proteomes" id="UP000683428">
    <property type="component" value="Chromosome"/>
</dbReference>
<name>A0A975XTV2_9RHOO</name>